<accession>A0A2R8BGH1</accession>
<dbReference type="EMBL" id="OMOR01000001">
    <property type="protein sequence ID" value="SPH22181.1"/>
    <property type="molecule type" value="Genomic_DNA"/>
</dbReference>
<protein>
    <submittedName>
        <fullName evidence="1">Uncharacterized protein</fullName>
    </submittedName>
</protein>
<reference evidence="1 2" key="1">
    <citation type="submission" date="2018-03" db="EMBL/GenBank/DDBJ databases">
        <authorList>
            <person name="Keele B.F."/>
        </authorList>
    </citation>
    <scope>NUCLEOTIDE SEQUENCE [LARGE SCALE GENOMIC DNA]</scope>
    <source>
        <strain evidence="1 2">CECT 8599</strain>
    </source>
</reference>
<proteinExistence type="predicted"/>
<sequence length="84" mass="9169">MKLGSGPINLNTSVFLIWFVMRRSCAGIVVLFQADATIVTGQIREIGDAIFTSSLRPKGATSQRLEPLEKRTTLIVTSQDSDIS</sequence>
<keyword evidence="2" id="KW-1185">Reference proteome</keyword>
<gene>
    <name evidence="1" type="ORF">ASD8599_02928</name>
</gene>
<dbReference type="Proteomes" id="UP000244880">
    <property type="component" value="Unassembled WGS sequence"/>
</dbReference>
<evidence type="ECO:0000313" key="2">
    <source>
        <dbReference type="Proteomes" id="UP000244880"/>
    </source>
</evidence>
<dbReference type="AlphaFoldDB" id="A0A2R8BGH1"/>
<evidence type="ECO:0000313" key="1">
    <source>
        <dbReference type="EMBL" id="SPH22181.1"/>
    </source>
</evidence>
<name>A0A2R8BGH1_9RHOB</name>
<organism evidence="1 2">
    <name type="scientific">Ascidiaceihabitans donghaensis</name>
    <dbReference type="NCBI Taxonomy" id="1510460"/>
    <lineage>
        <taxon>Bacteria</taxon>
        <taxon>Pseudomonadati</taxon>
        <taxon>Pseudomonadota</taxon>
        <taxon>Alphaproteobacteria</taxon>
        <taxon>Rhodobacterales</taxon>
        <taxon>Paracoccaceae</taxon>
        <taxon>Ascidiaceihabitans</taxon>
    </lineage>
</organism>